<keyword evidence="6 14" id="KW-0479">Metal-binding</keyword>
<evidence type="ECO:0000259" key="16">
    <source>
        <dbReference type="PROSITE" id="PS51669"/>
    </source>
</evidence>
<comment type="subunit">
    <text evidence="12">Composed of 13 different subunits. Subunits NuoCD, E, F, and G constitute the peripheral sector of the complex.</text>
</comment>
<keyword evidence="11" id="KW-0830">Ubiquinone</keyword>
<proteinExistence type="inferred from homology"/>
<dbReference type="OrthoDB" id="9810782at2"/>
<comment type="similarity">
    <text evidence="2 14">Belongs to the complex I 75 kDa subunit family.</text>
</comment>
<comment type="caution">
    <text evidence="18">The sequence shown here is derived from an EMBL/GenBank/DDBJ whole genome shotgun (WGS) entry which is preliminary data.</text>
</comment>
<keyword evidence="10 14" id="KW-0520">NAD</keyword>
<keyword evidence="9 14" id="KW-0411">Iron-sulfur</keyword>
<dbReference type="PROSITE" id="PS51839">
    <property type="entry name" value="4FE4S_HC3"/>
    <property type="match status" value="1"/>
</dbReference>
<dbReference type="CDD" id="cd02771">
    <property type="entry name" value="MopB_NDH-1_NuoG2-N7"/>
    <property type="match status" value="1"/>
</dbReference>
<evidence type="ECO:0000256" key="2">
    <source>
        <dbReference type="ARBA" id="ARBA00005404"/>
    </source>
</evidence>
<dbReference type="Gene3D" id="3.40.50.740">
    <property type="match status" value="1"/>
</dbReference>
<dbReference type="Gene3D" id="3.10.20.740">
    <property type="match status" value="1"/>
</dbReference>
<keyword evidence="7 14" id="KW-1278">Translocase</keyword>
<dbReference type="PROSITE" id="PS00643">
    <property type="entry name" value="COMPLEX1_75K_3"/>
    <property type="match status" value="1"/>
</dbReference>
<evidence type="ECO:0000256" key="9">
    <source>
        <dbReference type="ARBA" id="ARBA00023014"/>
    </source>
</evidence>
<evidence type="ECO:0000256" key="14">
    <source>
        <dbReference type="RuleBase" id="RU003525"/>
    </source>
</evidence>
<dbReference type="GO" id="GO:0046872">
    <property type="term" value="F:metal ion binding"/>
    <property type="evidence" value="ECO:0007669"/>
    <property type="project" value="UniProtKB-UniRule"/>
</dbReference>
<dbReference type="SUPFAM" id="SSF54862">
    <property type="entry name" value="4Fe-4S ferredoxins"/>
    <property type="match status" value="1"/>
</dbReference>
<dbReference type="GO" id="GO:0016020">
    <property type="term" value="C:membrane"/>
    <property type="evidence" value="ECO:0007669"/>
    <property type="project" value="InterPro"/>
</dbReference>
<dbReference type="InterPro" id="IPR019574">
    <property type="entry name" value="NADH_UbQ_OxRdtase_Gsu_4Fe4S-bd"/>
</dbReference>
<keyword evidence="19" id="KW-1185">Reference proteome</keyword>
<evidence type="ECO:0000256" key="5">
    <source>
        <dbReference type="ARBA" id="ARBA00022719"/>
    </source>
</evidence>
<name>A0A139SWW2_9GAMM</name>
<dbReference type="AlphaFoldDB" id="A0A139SWW2"/>
<evidence type="ECO:0000256" key="3">
    <source>
        <dbReference type="ARBA" id="ARBA00022485"/>
    </source>
</evidence>
<sequence>MATIHIDGKAYEVDGADNLLQACLSLGLDIPYFCWHPALGSVGACRQCAVKQYADENDKRGRLVMSCMTPVADNKTWIAIEDEEAKAFRQSVVEWLMTNHPHDCPVCEEGGHCHLQDMTVMTGHRERRYRFSKRTHKNQELGPFIAHEMNRCIACYRCVRFYKDYAGGTDLGVYGAHDNVYFGRVQDGTLESEFSGNLTEVCPTGVFTDKTHSARYNRKWDMQFAPSICHGCSSGCNISPGERYGELRRIENRYNGSVNRYFLCDRGRFGYGYVNRGDRPRQPLLINEGSEWPLTLDAALDTAAERLSGKRLIGIGSARASLESNHALRELVGKDNFYCGLPANEWANLQQALSILQNSPLPIPSIREIEAHDAIFILGEDLTQTAARLALAVRQAVRSKGAQLAANMNVQPWLDAAVRTIAQDAAHPLFIASLSTTKLDDIAESCLHGAPDDLARLGFAVAHAIDDSAPAVADLDEATAALSARIAAALQQAKRPLVIGGMSLGSKALLQASSNIAKALHKQGKNGSLSLVVPEANSLGLAMLAADDHKHLDSALDALASGEAQAVLVLENDLYRRAAKSKVDRALNQAELIIHCDHQRSKTSERAHLLLPAASFAEGDGTLVSQEGRAQRFFQVFEPSYYDPAVLIRESWRWLHALHCTLQGKTVDWTLLDQATAACAASNPQLAAIVDAAPSASFRIKGLKLAREPLRYSGRTSMRAHLSVHEPRQPQDPDSPFAYSMEGYSGAKEDRQQIPFAWSPGWNSPQAWNKFQDEVGGHLRAGDPGVRLIEPEDDNLDWIDSIPSAFVAGSDAQRLLIVPKHHLFGSEETSARAAPIAKRMDAPSASLSPACAARLGLCEGELLELSSENGLYLRLPLKLDPALADGLLALPAGFDGMPILAADQCTQVQAAAKTEEALS</sequence>
<dbReference type="CDD" id="cd02788">
    <property type="entry name" value="MopB_CT_NDH-1_NuoG2-N7"/>
    <property type="match status" value="1"/>
</dbReference>
<keyword evidence="5 14" id="KW-0874">Quinone</keyword>
<evidence type="ECO:0000313" key="18">
    <source>
        <dbReference type="EMBL" id="KXU39089.1"/>
    </source>
</evidence>
<feature type="domain" description="4Fe-4S His(Cys)3-ligated-type" evidence="17">
    <location>
        <begin position="84"/>
        <end position="123"/>
    </location>
</feature>
<dbReference type="Proteomes" id="UP000072660">
    <property type="component" value="Unassembled WGS sequence"/>
</dbReference>
<comment type="cofactor">
    <cofactor evidence="1 14">
        <name>[4Fe-4S] cluster</name>
        <dbReference type="ChEBI" id="CHEBI:49883"/>
    </cofactor>
</comment>
<dbReference type="GO" id="GO:0042773">
    <property type="term" value="P:ATP synthesis coupled electron transport"/>
    <property type="evidence" value="ECO:0007669"/>
    <property type="project" value="InterPro"/>
</dbReference>
<evidence type="ECO:0000259" key="15">
    <source>
        <dbReference type="PROSITE" id="PS51085"/>
    </source>
</evidence>
<dbReference type="SMART" id="SM00929">
    <property type="entry name" value="NADH-G_4Fe-4S_3"/>
    <property type="match status" value="1"/>
</dbReference>
<feature type="domain" description="2Fe-2S ferredoxin-type" evidence="15">
    <location>
        <begin position="1"/>
        <end position="84"/>
    </location>
</feature>
<dbReference type="GO" id="GO:0051539">
    <property type="term" value="F:4 iron, 4 sulfur cluster binding"/>
    <property type="evidence" value="ECO:0007669"/>
    <property type="project" value="UniProtKB-KW"/>
</dbReference>
<evidence type="ECO:0000256" key="10">
    <source>
        <dbReference type="ARBA" id="ARBA00023027"/>
    </source>
</evidence>
<evidence type="ECO:0000256" key="13">
    <source>
        <dbReference type="ARBA" id="ARBA00047712"/>
    </source>
</evidence>
<dbReference type="SUPFAM" id="SSF50692">
    <property type="entry name" value="ADC-like"/>
    <property type="match status" value="1"/>
</dbReference>
<dbReference type="PROSITE" id="PS00641">
    <property type="entry name" value="COMPLEX1_75K_1"/>
    <property type="match status" value="1"/>
</dbReference>
<gene>
    <name evidence="18" type="ORF">AXE65_10275</name>
</gene>
<dbReference type="GO" id="GO:0003954">
    <property type="term" value="F:NADH dehydrogenase activity"/>
    <property type="evidence" value="ECO:0007669"/>
    <property type="project" value="TreeGrafter"/>
</dbReference>
<dbReference type="SUPFAM" id="SSF53706">
    <property type="entry name" value="Formate dehydrogenase/DMSO reductase, domains 1-3"/>
    <property type="match status" value="1"/>
</dbReference>
<dbReference type="FunFam" id="3.10.20.740:FF:000002">
    <property type="entry name" value="NADH-quinone oxidoreductase"/>
    <property type="match status" value="1"/>
</dbReference>
<keyword evidence="8 14" id="KW-0408">Iron</keyword>
<dbReference type="InterPro" id="IPR000283">
    <property type="entry name" value="NADH_UbQ_OxRdtase_75kDa_su_CS"/>
</dbReference>
<dbReference type="EMBL" id="LSZO01000044">
    <property type="protein sequence ID" value="KXU39089.1"/>
    <property type="molecule type" value="Genomic_DNA"/>
</dbReference>
<dbReference type="InterPro" id="IPR006963">
    <property type="entry name" value="Mopterin_OxRdtase_4Fe-4S_dom"/>
</dbReference>
<dbReference type="Pfam" id="PF04879">
    <property type="entry name" value="Molybdop_Fe4S4"/>
    <property type="match status" value="1"/>
</dbReference>
<keyword evidence="3 14" id="KW-0004">4Fe-4S</keyword>
<reference evidence="18 19" key="1">
    <citation type="submission" date="2016-02" db="EMBL/GenBank/DDBJ databases">
        <authorList>
            <person name="Wen L."/>
            <person name="He K."/>
            <person name="Yang H."/>
        </authorList>
    </citation>
    <scope>NUCLEOTIDE SEQUENCE [LARGE SCALE GENOMIC DNA]</scope>
    <source>
        <strain evidence="18 19">CV58</strain>
    </source>
</reference>
<dbReference type="GO" id="GO:0048038">
    <property type="term" value="F:quinone binding"/>
    <property type="evidence" value="ECO:0007669"/>
    <property type="project" value="UniProtKB-UniRule"/>
</dbReference>
<dbReference type="Pfam" id="PF00384">
    <property type="entry name" value="Molybdopterin"/>
    <property type="match status" value="1"/>
</dbReference>
<dbReference type="RefSeq" id="WP_068387452.1">
    <property type="nucleotide sequence ID" value="NZ_LSZO01000044.1"/>
</dbReference>
<dbReference type="EC" id="7.1.1.-" evidence="14"/>
<dbReference type="GO" id="GO:0051537">
    <property type="term" value="F:2 iron, 2 sulfur cluster binding"/>
    <property type="evidence" value="ECO:0007669"/>
    <property type="project" value="UniProtKB-UniRule"/>
</dbReference>
<dbReference type="NCBIfam" id="TIGR01973">
    <property type="entry name" value="NuoG"/>
    <property type="match status" value="1"/>
</dbReference>
<dbReference type="SMART" id="SM00926">
    <property type="entry name" value="Molybdop_Fe4S4"/>
    <property type="match status" value="1"/>
</dbReference>
<dbReference type="PROSITE" id="PS00642">
    <property type="entry name" value="COMPLEX1_75K_2"/>
    <property type="match status" value="1"/>
</dbReference>
<comment type="function">
    <text evidence="14">NDH-1 shuttles electrons from NADH, via FMN and iron-sulfur (Fe-S) centers, to quinones in the respiratory chain. Couples the redox reaction to proton translocation (for every two electrons transferred, four hydrogen ions are translocated across the cytoplasmic membrane), and thus conserves the redox energy in a proton gradient.</text>
</comment>
<keyword evidence="4 14" id="KW-0001">2Fe-2S</keyword>
<evidence type="ECO:0000256" key="6">
    <source>
        <dbReference type="ARBA" id="ARBA00022723"/>
    </source>
</evidence>
<feature type="domain" description="4Fe-4S Mo/W bis-MGD-type" evidence="16">
    <location>
        <begin position="222"/>
        <end position="278"/>
    </location>
</feature>
<evidence type="ECO:0000256" key="11">
    <source>
        <dbReference type="ARBA" id="ARBA00023075"/>
    </source>
</evidence>
<dbReference type="CDD" id="cd00207">
    <property type="entry name" value="fer2"/>
    <property type="match status" value="1"/>
</dbReference>
<dbReference type="Pfam" id="PF10588">
    <property type="entry name" value="NADH-G_4Fe-4S_3"/>
    <property type="match status" value="1"/>
</dbReference>
<dbReference type="InterPro" id="IPR009010">
    <property type="entry name" value="Asp_de-COase-like_dom_sf"/>
</dbReference>
<dbReference type="InterPro" id="IPR050123">
    <property type="entry name" value="Prok_molybdopt-oxidoreductase"/>
</dbReference>
<evidence type="ECO:0000313" key="19">
    <source>
        <dbReference type="Proteomes" id="UP000072660"/>
    </source>
</evidence>
<dbReference type="PANTHER" id="PTHR43105:SF10">
    <property type="entry name" value="NADH-QUINONE OXIDOREDUCTASE SUBUNIT G"/>
    <property type="match status" value="1"/>
</dbReference>
<dbReference type="GO" id="GO:0008137">
    <property type="term" value="F:NADH dehydrogenase (ubiquinone) activity"/>
    <property type="evidence" value="ECO:0007669"/>
    <property type="project" value="UniProtKB-UniRule"/>
</dbReference>
<evidence type="ECO:0000259" key="17">
    <source>
        <dbReference type="PROSITE" id="PS51839"/>
    </source>
</evidence>
<comment type="cofactor">
    <cofactor evidence="14">
        <name>[2Fe-2S] cluster</name>
        <dbReference type="ChEBI" id="CHEBI:190135"/>
    </cofactor>
    <text evidence="14">Binds 1 [2Fe-2S] cluster per subunit.</text>
</comment>
<dbReference type="PANTHER" id="PTHR43105">
    <property type="entry name" value="RESPIRATORY NITRATE REDUCTASE"/>
    <property type="match status" value="1"/>
</dbReference>
<dbReference type="InterPro" id="IPR036010">
    <property type="entry name" value="2Fe-2S_ferredoxin-like_sf"/>
</dbReference>
<dbReference type="Pfam" id="PF13510">
    <property type="entry name" value="Fer2_4"/>
    <property type="match status" value="1"/>
</dbReference>
<dbReference type="SUPFAM" id="SSF54292">
    <property type="entry name" value="2Fe-2S ferredoxin-like"/>
    <property type="match status" value="1"/>
</dbReference>
<evidence type="ECO:0000256" key="4">
    <source>
        <dbReference type="ARBA" id="ARBA00022714"/>
    </source>
</evidence>
<evidence type="ECO:0000256" key="7">
    <source>
        <dbReference type="ARBA" id="ARBA00022967"/>
    </source>
</evidence>
<evidence type="ECO:0000256" key="1">
    <source>
        <dbReference type="ARBA" id="ARBA00001966"/>
    </source>
</evidence>
<dbReference type="InterPro" id="IPR010228">
    <property type="entry name" value="NADH_UbQ_OxRdtase_Gsu"/>
</dbReference>
<accession>A0A139SWW2</accession>
<dbReference type="InterPro" id="IPR054351">
    <property type="entry name" value="NADH_UbQ_OxRdtase_ferredoxin"/>
</dbReference>
<dbReference type="InterPro" id="IPR001041">
    <property type="entry name" value="2Fe-2S_ferredoxin-type"/>
</dbReference>
<organism evidence="18 19">
    <name type="scientific">Ventosimonas gracilis</name>
    <dbReference type="NCBI Taxonomy" id="1680762"/>
    <lineage>
        <taxon>Bacteria</taxon>
        <taxon>Pseudomonadati</taxon>
        <taxon>Pseudomonadota</taxon>
        <taxon>Gammaproteobacteria</taxon>
        <taxon>Pseudomonadales</taxon>
        <taxon>Ventosimonadaceae</taxon>
        <taxon>Ventosimonas</taxon>
    </lineage>
</organism>
<dbReference type="Gene3D" id="3.30.200.210">
    <property type="match status" value="1"/>
</dbReference>
<comment type="catalytic activity">
    <reaction evidence="13 14">
        <text>a quinone + NADH + 5 H(+)(in) = a quinol + NAD(+) + 4 H(+)(out)</text>
        <dbReference type="Rhea" id="RHEA:57888"/>
        <dbReference type="ChEBI" id="CHEBI:15378"/>
        <dbReference type="ChEBI" id="CHEBI:24646"/>
        <dbReference type="ChEBI" id="CHEBI:57540"/>
        <dbReference type="ChEBI" id="CHEBI:57945"/>
        <dbReference type="ChEBI" id="CHEBI:132124"/>
    </reaction>
</comment>
<evidence type="ECO:0000256" key="12">
    <source>
        <dbReference type="ARBA" id="ARBA00026021"/>
    </source>
</evidence>
<dbReference type="FunFam" id="2.20.25.90:FF:000003">
    <property type="entry name" value="NADH-quinone oxidoreductase"/>
    <property type="match status" value="1"/>
</dbReference>
<dbReference type="PROSITE" id="PS51669">
    <property type="entry name" value="4FE4S_MOW_BIS_MGD"/>
    <property type="match status" value="1"/>
</dbReference>
<evidence type="ECO:0000256" key="8">
    <source>
        <dbReference type="ARBA" id="ARBA00023004"/>
    </source>
</evidence>
<dbReference type="InterPro" id="IPR006656">
    <property type="entry name" value="Mopterin_OxRdtase"/>
</dbReference>
<protein>
    <recommendedName>
        <fullName evidence="14">NADH-quinone oxidoreductase</fullName>
        <ecNumber evidence="14">7.1.1.-</ecNumber>
    </recommendedName>
</protein>
<dbReference type="PROSITE" id="PS51085">
    <property type="entry name" value="2FE2S_FER_2"/>
    <property type="match status" value="1"/>
</dbReference>
<dbReference type="Pfam" id="PF22117">
    <property type="entry name" value="Fer4_Nqo3"/>
    <property type="match status" value="1"/>
</dbReference>